<name>A0A1Y2J1K2_TRAC3</name>
<reference evidence="2 3" key="1">
    <citation type="journal article" date="2015" name="Biotechnol. Biofuels">
        <title>Enhanced degradation of softwood versus hardwood by the white-rot fungus Pycnoporus coccineus.</title>
        <authorList>
            <person name="Couturier M."/>
            <person name="Navarro D."/>
            <person name="Chevret D."/>
            <person name="Henrissat B."/>
            <person name="Piumi F."/>
            <person name="Ruiz-Duenas F.J."/>
            <person name="Martinez A.T."/>
            <person name="Grigoriev I.V."/>
            <person name="Riley R."/>
            <person name="Lipzen A."/>
            <person name="Berrin J.G."/>
            <person name="Master E.R."/>
            <person name="Rosso M.N."/>
        </authorList>
    </citation>
    <scope>NUCLEOTIDE SEQUENCE [LARGE SCALE GENOMIC DNA]</scope>
    <source>
        <strain evidence="2 3">BRFM310</strain>
    </source>
</reference>
<evidence type="ECO:0000313" key="2">
    <source>
        <dbReference type="EMBL" id="OSD06694.1"/>
    </source>
</evidence>
<accession>A0A1Y2J1K2</accession>
<evidence type="ECO:0000256" key="1">
    <source>
        <dbReference type="SAM" id="MobiDB-lite"/>
    </source>
</evidence>
<dbReference type="EMBL" id="KZ084089">
    <property type="protein sequence ID" value="OSD06694.1"/>
    <property type="molecule type" value="Genomic_DNA"/>
</dbReference>
<feature type="region of interest" description="Disordered" evidence="1">
    <location>
        <begin position="1"/>
        <end position="37"/>
    </location>
</feature>
<sequence>MAPRAASRPGHASGGQRQDTRSKQEAPQKPLPPPWPIDETQCLILTRDIVEADFTAGTPVVITAQIPMPQSPTQYPGQTAVPLNVNSFLYRFKRFKATTTFEQISSDPLSTRITGNQLSRLPRGRGNVEERYRRGDLVYVVDAVPDVRSRILNKIIKIPIGYRARVLESTSSAGPNAQLASANRFSRPWIIEYAVKIVTRDWVMCGLSAPGDAFRLPTPKELADWRRDLAAPRIEGHLVNVDEAHD</sequence>
<proteinExistence type="predicted"/>
<dbReference type="AlphaFoldDB" id="A0A1Y2J1K2"/>
<dbReference type="OrthoDB" id="2740891at2759"/>
<keyword evidence="3" id="KW-1185">Reference proteome</keyword>
<organism evidence="2 3">
    <name type="scientific">Trametes coccinea (strain BRFM310)</name>
    <name type="common">Pycnoporus coccineus</name>
    <dbReference type="NCBI Taxonomy" id="1353009"/>
    <lineage>
        <taxon>Eukaryota</taxon>
        <taxon>Fungi</taxon>
        <taxon>Dikarya</taxon>
        <taxon>Basidiomycota</taxon>
        <taxon>Agaricomycotina</taxon>
        <taxon>Agaricomycetes</taxon>
        <taxon>Polyporales</taxon>
        <taxon>Polyporaceae</taxon>
        <taxon>Trametes</taxon>
    </lineage>
</organism>
<evidence type="ECO:0000313" key="3">
    <source>
        <dbReference type="Proteomes" id="UP000193067"/>
    </source>
</evidence>
<gene>
    <name evidence="2" type="ORF">PYCCODRAFT_754402</name>
</gene>
<protein>
    <submittedName>
        <fullName evidence="2">Uncharacterized protein</fullName>
    </submittedName>
</protein>
<dbReference type="Proteomes" id="UP000193067">
    <property type="component" value="Unassembled WGS sequence"/>
</dbReference>